<dbReference type="EC" id="2.3.1.-" evidence="12"/>
<dbReference type="AlphaFoldDB" id="A0A0C2Z4S9"/>
<dbReference type="InterPro" id="IPR002076">
    <property type="entry name" value="ELO_fam"/>
</dbReference>
<keyword evidence="3 12" id="KW-0444">Lipid biosynthesis</keyword>
<dbReference type="PROSITE" id="PS01188">
    <property type="entry name" value="ELO"/>
    <property type="match status" value="1"/>
</dbReference>
<reference evidence="15" key="2">
    <citation type="submission" date="2015-01" db="EMBL/GenBank/DDBJ databases">
        <title>Evolutionary Origins and Diversification of the Mycorrhizal Mutualists.</title>
        <authorList>
            <consortium name="DOE Joint Genome Institute"/>
            <consortium name="Mycorrhizal Genomics Consortium"/>
            <person name="Kohler A."/>
            <person name="Kuo A."/>
            <person name="Nagy L.G."/>
            <person name="Floudas D."/>
            <person name="Copeland A."/>
            <person name="Barry K.W."/>
            <person name="Cichocki N."/>
            <person name="Veneault-Fourrey C."/>
            <person name="LaButti K."/>
            <person name="Lindquist E.A."/>
            <person name="Lipzen A."/>
            <person name="Lundell T."/>
            <person name="Morin E."/>
            <person name="Murat C."/>
            <person name="Riley R."/>
            <person name="Ohm R."/>
            <person name="Sun H."/>
            <person name="Tunlid A."/>
            <person name="Henrissat B."/>
            <person name="Grigoriev I.V."/>
            <person name="Hibbett D.S."/>
            <person name="Martin F."/>
        </authorList>
    </citation>
    <scope>NUCLEOTIDE SEQUENCE [LARGE SCALE GENOMIC DNA]</scope>
    <source>
        <strain evidence="15">h7</strain>
    </source>
</reference>
<feature type="transmembrane region" description="Helical" evidence="12">
    <location>
        <begin position="67"/>
        <end position="87"/>
    </location>
</feature>
<evidence type="ECO:0000256" key="11">
    <source>
        <dbReference type="ARBA" id="ARBA00047375"/>
    </source>
</evidence>
<keyword evidence="5 12" id="KW-0812">Transmembrane</keyword>
<gene>
    <name evidence="14" type="ORF">M413DRAFT_439921</name>
</gene>
<evidence type="ECO:0000256" key="4">
    <source>
        <dbReference type="ARBA" id="ARBA00022679"/>
    </source>
</evidence>
<dbReference type="GO" id="GO:0005789">
    <property type="term" value="C:endoplasmic reticulum membrane"/>
    <property type="evidence" value="ECO:0007669"/>
    <property type="project" value="TreeGrafter"/>
</dbReference>
<evidence type="ECO:0000256" key="2">
    <source>
        <dbReference type="ARBA" id="ARBA00007263"/>
    </source>
</evidence>
<dbReference type="GO" id="GO:0042761">
    <property type="term" value="P:very long-chain fatty acid biosynthetic process"/>
    <property type="evidence" value="ECO:0007669"/>
    <property type="project" value="TreeGrafter"/>
</dbReference>
<evidence type="ECO:0000256" key="5">
    <source>
        <dbReference type="ARBA" id="ARBA00022692"/>
    </source>
</evidence>
<evidence type="ECO:0000256" key="8">
    <source>
        <dbReference type="ARBA" id="ARBA00023098"/>
    </source>
</evidence>
<feature type="compositionally biased region" description="Polar residues" evidence="13">
    <location>
        <begin position="282"/>
        <end position="300"/>
    </location>
</feature>
<comment type="catalytic activity">
    <reaction evidence="11">
        <text>a very-long-chain acyl-CoA + malonyl-CoA + H(+) = a very-long-chain 3-oxoacyl-CoA + CO2 + CoA</text>
        <dbReference type="Rhea" id="RHEA:32727"/>
        <dbReference type="ChEBI" id="CHEBI:15378"/>
        <dbReference type="ChEBI" id="CHEBI:16526"/>
        <dbReference type="ChEBI" id="CHEBI:57287"/>
        <dbReference type="ChEBI" id="CHEBI:57384"/>
        <dbReference type="ChEBI" id="CHEBI:90725"/>
        <dbReference type="ChEBI" id="CHEBI:90736"/>
        <dbReference type="EC" id="2.3.1.199"/>
    </reaction>
</comment>
<evidence type="ECO:0000313" key="15">
    <source>
        <dbReference type="Proteomes" id="UP000053424"/>
    </source>
</evidence>
<evidence type="ECO:0000256" key="7">
    <source>
        <dbReference type="ARBA" id="ARBA00022989"/>
    </source>
</evidence>
<feature type="transmembrane region" description="Helical" evidence="12">
    <location>
        <begin position="37"/>
        <end position="55"/>
    </location>
</feature>
<dbReference type="InterPro" id="IPR030457">
    <property type="entry name" value="ELO_CS"/>
</dbReference>
<dbReference type="Proteomes" id="UP000053424">
    <property type="component" value="Unassembled WGS sequence"/>
</dbReference>
<evidence type="ECO:0000256" key="13">
    <source>
        <dbReference type="SAM" id="MobiDB-lite"/>
    </source>
</evidence>
<protein>
    <recommendedName>
        <fullName evidence="12">Elongation of fatty acids protein</fullName>
        <ecNumber evidence="12">2.3.1.-</ecNumber>
    </recommendedName>
</protein>
<evidence type="ECO:0000256" key="6">
    <source>
        <dbReference type="ARBA" id="ARBA00022832"/>
    </source>
</evidence>
<reference evidence="14 15" key="1">
    <citation type="submission" date="2014-04" db="EMBL/GenBank/DDBJ databases">
        <authorList>
            <consortium name="DOE Joint Genome Institute"/>
            <person name="Kuo A."/>
            <person name="Gay G."/>
            <person name="Dore J."/>
            <person name="Kohler A."/>
            <person name="Nagy L.G."/>
            <person name="Floudas D."/>
            <person name="Copeland A."/>
            <person name="Barry K.W."/>
            <person name="Cichocki N."/>
            <person name="Veneault-Fourrey C."/>
            <person name="LaButti K."/>
            <person name="Lindquist E.A."/>
            <person name="Lipzen A."/>
            <person name="Lundell T."/>
            <person name="Morin E."/>
            <person name="Murat C."/>
            <person name="Sun H."/>
            <person name="Tunlid A."/>
            <person name="Henrissat B."/>
            <person name="Grigoriev I.V."/>
            <person name="Hibbett D.S."/>
            <person name="Martin F."/>
            <person name="Nordberg H.P."/>
            <person name="Cantor M.N."/>
            <person name="Hua S.X."/>
        </authorList>
    </citation>
    <scope>NUCLEOTIDE SEQUENCE [LARGE SCALE GENOMIC DNA]</scope>
    <source>
        <strain evidence="15">h7</strain>
    </source>
</reference>
<keyword evidence="6 12" id="KW-0276">Fatty acid metabolism</keyword>
<keyword evidence="10 12" id="KW-0275">Fatty acid biosynthesis</keyword>
<keyword evidence="9 12" id="KW-0472">Membrane</keyword>
<proteinExistence type="inferred from homology"/>
<dbReference type="PANTHER" id="PTHR11157">
    <property type="entry name" value="FATTY ACID ACYL TRANSFERASE-RELATED"/>
    <property type="match status" value="1"/>
</dbReference>
<organism evidence="14 15">
    <name type="scientific">Hebeloma cylindrosporum</name>
    <dbReference type="NCBI Taxonomy" id="76867"/>
    <lineage>
        <taxon>Eukaryota</taxon>
        <taxon>Fungi</taxon>
        <taxon>Dikarya</taxon>
        <taxon>Basidiomycota</taxon>
        <taxon>Agaricomycotina</taxon>
        <taxon>Agaricomycetes</taxon>
        <taxon>Agaricomycetidae</taxon>
        <taxon>Agaricales</taxon>
        <taxon>Agaricineae</taxon>
        <taxon>Hymenogastraceae</taxon>
        <taxon>Hebeloma</taxon>
    </lineage>
</organism>
<comment type="catalytic activity">
    <reaction evidence="12">
        <text>an acyl-CoA + malonyl-CoA + H(+) = a 3-oxoacyl-CoA + CO2 + CoA</text>
        <dbReference type="Rhea" id="RHEA:50252"/>
        <dbReference type="ChEBI" id="CHEBI:15378"/>
        <dbReference type="ChEBI" id="CHEBI:16526"/>
        <dbReference type="ChEBI" id="CHEBI:57287"/>
        <dbReference type="ChEBI" id="CHEBI:57384"/>
        <dbReference type="ChEBI" id="CHEBI:58342"/>
        <dbReference type="ChEBI" id="CHEBI:90726"/>
    </reaction>
    <physiologicalReaction direction="left-to-right" evidence="12">
        <dbReference type="Rhea" id="RHEA:50253"/>
    </physiologicalReaction>
</comment>
<feature type="transmembrane region" description="Helical" evidence="12">
    <location>
        <begin position="166"/>
        <end position="187"/>
    </location>
</feature>
<dbReference type="OrthoDB" id="434092at2759"/>
<evidence type="ECO:0000256" key="9">
    <source>
        <dbReference type="ARBA" id="ARBA00023136"/>
    </source>
</evidence>
<dbReference type="GO" id="GO:0009922">
    <property type="term" value="F:fatty acid elongase activity"/>
    <property type="evidence" value="ECO:0007669"/>
    <property type="project" value="UniProtKB-EC"/>
</dbReference>
<keyword evidence="15" id="KW-1185">Reference proteome</keyword>
<evidence type="ECO:0000256" key="1">
    <source>
        <dbReference type="ARBA" id="ARBA00004141"/>
    </source>
</evidence>
<keyword evidence="8 12" id="KW-0443">Lipid metabolism</keyword>
<evidence type="ECO:0000256" key="3">
    <source>
        <dbReference type="ARBA" id="ARBA00022516"/>
    </source>
</evidence>
<dbReference type="EMBL" id="KN831769">
    <property type="protein sequence ID" value="KIM48202.1"/>
    <property type="molecule type" value="Genomic_DNA"/>
</dbReference>
<dbReference type="PANTHER" id="PTHR11157:SF134">
    <property type="entry name" value="ELONGATION OF FATTY ACIDS PROTEIN 1-RELATED"/>
    <property type="match status" value="1"/>
</dbReference>
<dbReference type="GO" id="GO:0019367">
    <property type="term" value="P:fatty acid elongation, saturated fatty acid"/>
    <property type="evidence" value="ECO:0007669"/>
    <property type="project" value="TreeGrafter"/>
</dbReference>
<comment type="subcellular location">
    <subcellularLocation>
        <location evidence="1">Membrane</location>
        <topology evidence="1">Multi-pass membrane protein</topology>
    </subcellularLocation>
</comment>
<dbReference type="HOGENOM" id="CLU_048483_6_1_1"/>
<evidence type="ECO:0000256" key="10">
    <source>
        <dbReference type="ARBA" id="ARBA00023160"/>
    </source>
</evidence>
<comment type="similarity">
    <text evidence="2 12">Belongs to the ELO family.</text>
</comment>
<feature type="transmembrane region" description="Helical" evidence="12">
    <location>
        <begin position="199"/>
        <end position="219"/>
    </location>
</feature>
<keyword evidence="4 12" id="KW-0808">Transferase</keyword>
<dbReference type="STRING" id="686832.A0A0C2Z4S9"/>
<accession>A0A0C2Z4S9</accession>
<keyword evidence="7 12" id="KW-1133">Transmembrane helix</keyword>
<feature type="transmembrane region" description="Helical" evidence="12">
    <location>
        <begin position="243"/>
        <end position="263"/>
    </location>
</feature>
<sequence>MASLSIAGFLLDKIPFRLPIHLYTYVEGVTPLSTDKAVLSALVSYLVIIFSIQAFMKNRQPFKLTALFQIHNVILSSGSLLLLSLMLEEILPMLWNNGVHSALCDEKSWTPKMEFYYMINYYFKYLELLDTVFLALKKKPLQFLHVFHHSATALLCYTQLNGKTSISWAVITLNLMVHVIMYYYYYATAGGAKFWWKKYLTTMQITQFIIDLVIVYFGTYERMAFKYLPHLPYVGNCAGSEKAALFGCALLTSYLGLFINFYFQTYKPKTTTKSTASAVANGHTNGRANGTANGSSHRKD</sequence>
<dbReference type="GO" id="GO:0034625">
    <property type="term" value="P:fatty acid elongation, monounsaturated fatty acid"/>
    <property type="evidence" value="ECO:0007669"/>
    <property type="project" value="TreeGrafter"/>
</dbReference>
<dbReference type="Pfam" id="PF01151">
    <property type="entry name" value="ELO"/>
    <property type="match status" value="1"/>
</dbReference>
<evidence type="ECO:0000313" key="14">
    <source>
        <dbReference type="EMBL" id="KIM48202.1"/>
    </source>
</evidence>
<evidence type="ECO:0000256" key="12">
    <source>
        <dbReference type="RuleBase" id="RU361115"/>
    </source>
</evidence>
<feature type="region of interest" description="Disordered" evidence="13">
    <location>
        <begin position="277"/>
        <end position="300"/>
    </location>
</feature>
<dbReference type="GO" id="GO:0030148">
    <property type="term" value="P:sphingolipid biosynthetic process"/>
    <property type="evidence" value="ECO:0007669"/>
    <property type="project" value="TreeGrafter"/>
</dbReference>
<dbReference type="GO" id="GO:0034626">
    <property type="term" value="P:fatty acid elongation, polyunsaturated fatty acid"/>
    <property type="evidence" value="ECO:0007669"/>
    <property type="project" value="TreeGrafter"/>
</dbReference>
<name>A0A0C2Z4S9_HEBCY</name>